<evidence type="ECO:0000256" key="2">
    <source>
        <dbReference type="ARBA" id="ARBA00023015"/>
    </source>
</evidence>
<evidence type="ECO:0000313" key="5">
    <source>
        <dbReference type="EMBL" id="SDD77211.1"/>
    </source>
</evidence>
<dbReference type="SUPFAM" id="SSF53850">
    <property type="entry name" value="Periplasmic binding protein-like II"/>
    <property type="match status" value="1"/>
</dbReference>
<keyword evidence="4" id="KW-0804">Transcription</keyword>
<dbReference type="InterPro" id="IPR011991">
    <property type="entry name" value="ArsR-like_HTH"/>
</dbReference>
<evidence type="ECO:0000256" key="4">
    <source>
        <dbReference type="ARBA" id="ARBA00023163"/>
    </source>
</evidence>
<proteinExistence type="inferred from homology"/>
<organism evidence="5 6">
    <name type="scientific">Prauserella marina</name>
    <dbReference type="NCBI Taxonomy" id="530584"/>
    <lineage>
        <taxon>Bacteria</taxon>
        <taxon>Bacillati</taxon>
        <taxon>Actinomycetota</taxon>
        <taxon>Actinomycetes</taxon>
        <taxon>Pseudonocardiales</taxon>
        <taxon>Pseudonocardiaceae</taxon>
        <taxon>Prauserella</taxon>
    </lineage>
</organism>
<dbReference type="Proteomes" id="UP000199494">
    <property type="component" value="Unassembled WGS sequence"/>
</dbReference>
<keyword evidence="6" id="KW-1185">Reference proteome</keyword>
<dbReference type="InterPro" id="IPR000847">
    <property type="entry name" value="LysR_HTH_N"/>
</dbReference>
<dbReference type="Pfam" id="PF03466">
    <property type="entry name" value="LysR_substrate"/>
    <property type="match status" value="1"/>
</dbReference>
<dbReference type="CDD" id="cd08423">
    <property type="entry name" value="PBP2_LTTR_like_6"/>
    <property type="match status" value="1"/>
</dbReference>
<dbReference type="Gene3D" id="1.10.10.10">
    <property type="entry name" value="Winged helix-like DNA-binding domain superfamily/Winged helix DNA-binding domain"/>
    <property type="match status" value="1"/>
</dbReference>
<comment type="similarity">
    <text evidence="1">Belongs to the LysR transcriptional regulatory family.</text>
</comment>
<dbReference type="InterPro" id="IPR036390">
    <property type="entry name" value="WH_DNA-bd_sf"/>
</dbReference>
<dbReference type="Pfam" id="PF00126">
    <property type="entry name" value="HTH_1"/>
    <property type="match status" value="1"/>
</dbReference>
<dbReference type="SUPFAM" id="SSF46785">
    <property type="entry name" value="Winged helix' DNA-binding domain"/>
    <property type="match status" value="1"/>
</dbReference>
<keyword evidence="2" id="KW-0805">Transcription regulation</keyword>
<dbReference type="Gene3D" id="3.40.190.10">
    <property type="entry name" value="Periplasmic binding protein-like II"/>
    <property type="match status" value="2"/>
</dbReference>
<protein>
    <submittedName>
        <fullName evidence="5">DNA-binding transcriptional regulator, LysR family</fullName>
    </submittedName>
</protein>
<evidence type="ECO:0000256" key="1">
    <source>
        <dbReference type="ARBA" id="ARBA00009437"/>
    </source>
</evidence>
<dbReference type="EMBL" id="FMZE01000012">
    <property type="protein sequence ID" value="SDD77211.1"/>
    <property type="molecule type" value="Genomic_DNA"/>
</dbReference>
<dbReference type="GO" id="GO:0003677">
    <property type="term" value="F:DNA binding"/>
    <property type="evidence" value="ECO:0007669"/>
    <property type="project" value="UniProtKB-KW"/>
</dbReference>
<gene>
    <name evidence="5" type="ORF">SAMN05421630_11281</name>
</gene>
<dbReference type="STRING" id="530584.SAMN05421630_11281"/>
<name>A0A1G6XGN3_9PSEU</name>
<dbReference type="PANTHER" id="PTHR30346">
    <property type="entry name" value="TRANSCRIPTIONAL DUAL REGULATOR HCAR-RELATED"/>
    <property type="match status" value="1"/>
</dbReference>
<dbReference type="InterPro" id="IPR005119">
    <property type="entry name" value="LysR_subst-bd"/>
</dbReference>
<dbReference type="AlphaFoldDB" id="A0A1G6XGN3"/>
<evidence type="ECO:0000313" key="6">
    <source>
        <dbReference type="Proteomes" id="UP000199494"/>
    </source>
</evidence>
<reference evidence="5 6" key="1">
    <citation type="submission" date="2016-10" db="EMBL/GenBank/DDBJ databases">
        <authorList>
            <person name="de Groot N.N."/>
        </authorList>
    </citation>
    <scope>NUCLEOTIDE SEQUENCE [LARGE SCALE GENOMIC DNA]</scope>
    <source>
        <strain evidence="5 6">CGMCC 4.5506</strain>
    </source>
</reference>
<sequence length="309" mass="31976">MADNGKLCFMIDLTRLRLLVALHEQGTVHAAAAMLHMSPSAASQQLATLAREAGGALTQSEGRRLRLTDAGRVLVGHSYAVLAQLEKAKGDVSAALGGELGQLTAGSFPSTIVSLLIPAVRTLRQRQPGLRVDIREVTVASCLEALSTGDIDVVVAVEAGGGPSDADPRYTRIALGTDDLVLVLPGTHPLAGGTEIELSALERDDWVSTIEGDACDQLLHHACAAAGFTPLVRHRASDWLAILALIEAGMGVALVPRSALLPIPGGVVTAVPTGHGVRSHGYAAVRKGAEARPGLAAFLAVLRETAGTE</sequence>
<dbReference type="InterPro" id="IPR036388">
    <property type="entry name" value="WH-like_DNA-bd_sf"/>
</dbReference>
<dbReference type="PROSITE" id="PS50931">
    <property type="entry name" value="HTH_LYSR"/>
    <property type="match status" value="1"/>
</dbReference>
<evidence type="ECO:0000256" key="3">
    <source>
        <dbReference type="ARBA" id="ARBA00023125"/>
    </source>
</evidence>
<keyword evidence="3 5" id="KW-0238">DNA-binding</keyword>
<dbReference type="GO" id="GO:0032993">
    <property type="term" value="C:protein-DNA complex"/>
    <property type="evidence" value="ECO:0007669"/>
    <property type="project" value="TreeGrafter"/>
</dbReference>
<dbReference type="CDD" id="cd00090">
    <property type="entry name" value="HTH_ARSR"/>
    <property type="match status" value="1"/>
</dbReference>
<accession>A0A1G6XGN3</accession>
<dbReference type="PANTHER" id="PTHR30346:SF29">
    <property type="entry name" value="LYSR SUBSTRATE-BINDING"/>
    <property type="match status" value="1"/>
</dbReference>
<dbReference type="GO" id="GO:0003700">
    <property type="term" value="F:DNA-binding transcription factor activity"/>
    <property type="evidence" value="ECO:0007669"/>
    <property type="project" value="InterPro"/>
</dbReference>